<dbReference type="KEGG" id="mmil:sm9_1005"/>
<dbReference type="InterPro" id="IPR009057">
    <property type="entry name" value="Homeodomain-like_sf"/>
</dbReference>
<accession>A0A0U3DSA0</accession>
<reference evidence="1 2" key="1">
    <citation type="submission" date="2015-04" db="EMBL/GenBank/DDBJ databases">
        <title>The complete genome sequence of the rumen methanogen Methanobrevibacter millerae SM9.</title>
        <authorList>
            <person name="Leahy S.C."/>
            <person name="Kelly W.J."/>
            <person name="Pacheco D.M."/>
            <person name="Li D."/>
            <person name="Altermann E."/>
            <person name="Attwood G.T."/>
        </authorList>
    </citation>
    <scope>NUCLEOTIDE SEQUENCE [LARGE SCALE GENOMIC DNA]</scope>
    <source>
        <strain evidence="1 2">SM9</strain>
    </source>
</reference>
<dbReference type="SUPFAM" id="SSF46689">
    <property type="entry name" value="Homeodomain-like"/>
    <property type="match status" value="1"/>
</dbReference>
<name>A0A0U3DSA0_9EURY</name>
<dbReference type="EMBL" id="CP011266">
    <property type="protein sequence ID" value="ALT68794.1"/>
    <property type="molecule type" value="Genomic_DNA"/>
</dbReference>
<organism evidence="1 2">
    <name type="scientific">Methanobrevibacter millerae</name>
    <dbReference type="NCBI Taxonomy" id="230361"/>
    <lineage>
        <taxon>Archaea</taxon>
        <taxon>Methanobacteriati</taxon>
        <taxon>Methanobacteriota</taxon>
        <taxon>Methanomada group</taxon>
        <taxon>Methanobacteria</taxon>
        <taxon>Methanobacteriales</taxon>
        <taxon>Methanobacteriaceae</taxon>
        <taxon>Methanobrevibacter</taxon>
    </lineage>
</organism>
<dbReference type="PATRIC" id="fig|230361.4.peg.1035"/>
<keyword evidence="2" id="KW-1185">Reference proteome</keyword>
<dbReference type="Proteomes" id="UP000067738">
    <property type="component" value="Chromosome"/>
</dbReference>
<dbReference type="Gene3D" id="1.10.10.60">
    <property type="entry name" value="Homeodomain-like"/>
    <property type="match status" value="1"/>
</dbReference>
<evidence type="ECO:0000313" key="2">
    <source>
        <dbReference type="Proteomes" id="UP000067738"/>
    </source>
</evidence>
<dbReference type="Gene3D" id="1.10.10.10">
    <property type="entry name" value="Winged helix-like DNA-binding domain superfamily/Winged helix DNA-binding domain"/>
    <property type="match status" value="1"/>
</dbReference>
<proteinExistence type="predicted"/>
<evidence type="ECO:0000313" key="1">
    <source>
        <dbReference type="EMBL" id="ALT68794.1"/>
    </source>
</evidence>
<sequence length="157" mass="18370">MIVMDEDVTTIHITEVPSSFMIMNLLEKYPNLEKITCSPSIYGRTSPTYINALKELDIEIEKEYHWGASKKPCDYEDELLELASEGYKAREIAEILDITVNRVYYLLRRNKTKLNTNTKKYDYDEIESLSKSGMKPKEISEKLDIPLRSVYYILNKK</sequence>
<gene>
    <name evidence="1" type="ORF">sm9_1005</name>
</gene>
<protein>
    <submittedName>
        <fullName evidence="1">Uncharacterized protein</fullName>
    </submittedName>
</protein>
<dbReference type="InterPro" id="IPR036388">
    <property type="entry name" value="WH-like_DNA-bd_sf"/>
</dbReference>
<dbReference type="AlphaFoldDB" id="A0A0U3DSA0"/>